<dbReference type="Gene3D" id="1.10.3720.10">
    <property type="entry name" value="MetI-like"/>
    <property type="match status" value="1"/>
</dbReference>
<feature type="transmembrane region" description="Helical" evidence="7">
    <location>
        <begin position="202"/>
        <end position="227"/>
    </location>
</feature>
<evidence type="ECO:0000256" key="4">
    <source>
        <dbReference type="ARBA" id="ARBA00022692"/>
    </source>
</evidence>
<keyword evidence="2 7" id="KW-0813">Transport</keyword>
<dbReference type="Proteomes" id="UP000823914">
    <property type="component" value="Unassembled WGS sequence"/>
</dbReference>
<dbReference type="GO" id="GO:0055085">
    <property type="term" value="P:transmembrane transport"/>
    <property type="evidence" value="ECO:0007669"/>
    <property type="project" value="InterPro"/>
</dbReference>
<dbReference type="PROSITE" id="PS50928">
    <property type="entry name" value="ABC_TM1"/>
    <property type="match status" value="1"/>
</dbReference>
<sequence>MKKTNQLHSQVNWGRYIRENLFAYIILGVFTVIFAYPILWSFISSFKTSAEIRQSPFSLPAVPQFVNYANAWNAAHMGDYFVNSVIVTALSMALLIILVIPTSYVLTRFRFKGRNFLKLLMMAGLFINVNYIVYPIYLMINGVSKNLLGNGLILTDNLVTVSVINAVTSVPFSIYLLSGFLTSLPKGFEEAARIDGCTNWGILFRVIIPLCMPSILTVILFQFLAYWNEYLVAQTFLISDAHRTLPVGLLSIMQEAKVATDYGRLYAGLVIVMLPVLILYIFVQKNLTKGISMGGLKG</sequence>
<keyword evidence="6 7" id="KW-0472">Membrane</keyword>
<dbReference type="InterPro" id="IPR000515">
    <property type="entry name" value="MetI-like"/>
</dbReference>
<dbReference type="InterPro" id="IPR035906">
    <property type="entry name" value="MetI-like_sf"/>
</dbReference>
<evidence type="ECO:0000256" key="3">
    <source>
        <dbReference type="ARBA" id="ARBA00022475"/>
    </source>
</evidence>
<feature type="transmembrane region" description="Helical" evidence="7">
    <location>
        <begin position="80"/>
        <end position="107"/>
    </location>
</feature>
<evidence type="ECO:0000259" key="8">
    <source>
        <dbReference type="PROSITE" id="PS50928"/>
    </source>
</evidence>
<comment type="subcellular location">
    <subcellularLocation>
        <location evidence="1 7">Cell membrane</location>
        <topology evidence="1 7">Multi-pass membrane protein</topology>
    </subcellularLocation>
</comment>
<evidence type="ECO:0000313" key="10">
    <source>
        <dbReference type="Proteomes" id="UP000823914"/>
    </source>
</evidence>
<evidence type="ECO:0000313" key="9">
    <source>
        <dbReference type="EMBL" id="MBU3849842.1"/>
    </source>
</evidence>
<gene>
    <name evidence="9" type="ORF">IAA16_04685</name>
</gene>
<feature type="domain" description="ABC transmembrane type-1" evidence="8">
    <location>
        <begin position="81"/>
        <end position="283"/>
    </location>
</feature>
<proteinExistence type="inferred from homology"/>
<keyword evidence="5 7" id="KW-1133">Transmembrane helix</keyword>
<dbReference type="GO" id="GO:0005886">
    <property type="term" value="C:plasma membrane"/>
    <property type="evidence" value="ECO:0007669"/>
    <property type="project" value="UniProtKB-SubCell"/>
</dbReference>
<comment type="caution">
    <text evidence="9">The sequence shown here is derived from an EMBL/GenBank/DDBJ whole genome shotgun (WGS) entry which is preliminary data.</text>
</comment>
<keyword evidence="3" id="KW-1003">Cell membrane</keyword>
<reference evidence="9" key="2">
    <citation type="submission" date="2021-04" db="EMBL/GenBank/DDBJ databases">
        <authorList>
            <person name="Gilroy R."/>
        </authorList>
    </citation>
    <scope>NUCLEOTIDE SEQUENCE</scope>
    <source>
        <strain evidence="9">Gambia15-2214</strain>
    </source>
</reference>
<dbReference type="PANTHER" id="PTHR43744">
    <property type="entry name" value="ABC TRANSPORTER PERMEASE PROTEIN MG189-RELATED-RELATED"/>
    <property type="match status" value="1"/>
</dbReference>
<evidence type="ECO:0000256" key="2">
    <source>
        <dbReference type="ARBA" id="ARBA00022448"/>
    </source>
</evidence>
<accession>A0A9E2NYQ8</accession>
<evidence type="ECO:0000256" key="7">
    <source>
        <dbReference type="RuleBase" id="RU363032"/>
    </source>
</evidence>
<evidence type="ECO:0000256" key="6">
    <source>
        <dbReference type="ARBA" id="ARBA00023136"/>
    </source>
</evidence>
<comment type="similarity">
    <text evidence="7">Belongs to the binding-protein-dependent transport system permease family.</text>
</comment>
<dbReference type="Pfam" id="PF00528">
    <property type="entry name" value="BPD_transp_1"/>
    <property type="match status" value="1"/>
</dbReference>
<dbReference type="SUPFAM" id="SSF161098">
    <property type="entry name" value="MetI-like"/>
    <property type="match status" value="1"/>
</dbReference>
<keyword evidence="4 7" id="KW-0812">Transmembrane</keyword>
<dbReference type="AlphaFoldDB" id="A0A9E2NYQ8"/>
<dbReference type="PANTHER" id="PTHR43744:SF12">
    <property type="entry name" value="ABC TRANSPORTER PERMEASE PROTEIN MG189-RELATED"/>
    <property type="match status" value="1"/>
</dbReference>
<organism evidence="9 10">
    <name type="scientific">Candidatus Treponema excrementipullorum</name>
    <dbReference type="NCBI Taxonomy" id="2838768"/>
    <lineage>
        <taxon>Bacteria</taxon>
        <taxon>Pseudomonadati</taxon>
        <taxon>Spirochaetota</taxon>
        <taxon>Spirochaetia</taxon>
        <taxon>Spirochaetales</taxon>
        <taxon>Treponemataceae</taxon>
        <taxon>Treponema</taxon>
    </lineage>
</organism>
<name>A0A9E2NYQ8_9SPIR</name>
<feature type="transmembrane region" description="Helical" evidence="7">
    <location>
        <begin position="265"/>
        <end position="283"/>
    </location>
</feature>
<dbReference type="EMBL" id="JAHLFV010000113">
    <property type="protein sequence ID" value="MBU3849842.1"/>
    <property type="molecule type" value="Genomic_DNA"/>
</dbReference>
<feature type="transmembrane region" description="Helical" evidence="7">
    <location>
        <begin position="119"/>
        <end position="138"/>
    </location>
</feature>
<feature type="transmembrane region" description="Helical" evidence="7">
    <location>
        <begin position="158"/>
        <end position="181"/>
    </location>
</feature>
<feature type="transmembrane region" description="Helical" evidence="7">
    <location>
        <begin position="21"/>
        <end position="43"/>
    </location>
</feature>
<reference evidence="9" key="1">
    <citation type="journal article" date="2021" name="PeerJ">
        <title>Extensive microbial diversity within the chicken gut microbiome revealed by metagenomics and culture.</title>
        <authorList>
            <person name="Gilroy R."/>
            <person name="Ravi A."/>
            <person name="Getino M."/>
            <person name="Pursley I."/>
            <person name="Horton D.L."/>
            <person name="Alikhan N.F."/>
            <person name="Baker D."/>
            <person name="Gharbi K."/>
            <person name="Hall N."/>
            <person name="Watson M."/>
            <person name="Adriaenssens E.M."/>
            <person name="Foster-Nyarko E."/>
            <person name="Jarju S."/>
            <person name="Secka A."/>
            <person name="Antonio M."/>
            <person name="Oren A."/>
            <person name="Chaudhuri R.R."/>
            <person name="La Ragione R."/>
            <person name="Hildebrand F."/>
            <person name="Pallen M.J."/>
        </authorList>
    </citation>
    <scope>NUCLEOTIDE SEQUENCE</scope>
    <source>
        <strain evidence="9">Gambia15-2214</strain>
    </source>
</reference>
<dbReference type="CDD" id="cd06261">
    <property type="entry name" value="TM_PBP2"/>
    <property type="match status" value="1"/>
</dbReference>
<protein>
    <submittedName>
        <fullName evidence="9">Carbohydrate ABC transporter permease</fullName>
    </submittedName>
</protein>
<evidence type="ECO:0000256" key="1">
    <source>
        <dbReference type="ARBA" id="ARBA00004651"/>
    </source>
</evidence>
<evidence type="ECO:0000256" key="5">
    <source>
        <dbReference type="ARBA" id="ARBA00022989"/>
    </source>
</evidence>